<comment type="caution">
    <text evidence="2">The sequence shown here is derived from an EMBL/GenBank/DDBJ whole genome shotgun (WGS) entry which is preliminary data.</text>
</comment>
<dbReference type="RefSeq" id="WP_164028960.1">
    <property type="nucleotide sequence ID" value="NZ_JAABOQ010000001.1"/>
</dbReference>
<keyword evidence="3" id="KW-1185">Reference proteome</keyword>
<keyword evidence="1" id="KW-1133">Transmembrane helix</keyword>
<keyword evidence="1" id="KW-0812">Transmembrane</keyword>
<organism evidence="2 3">
    <name type="scientific">Spongiivirga citrea</name>
    <dbReference type="NCBI Taxonomy" id="1481457"/>
    <lineage>
        <taxon>Bacteria</taxon>
        <taxon>Pseudomonadati</taxon>
        <taxon>Bacteroidota</taxon>
        <taxon>Flavobacteriia</taxon>
        <taxon>Flavobacteriales</taxon>
        <taxon>Flavobacteriaceae</taxon>
        <taxon>Spongiivirga</taxon>
    </lineage>
</organism>
<dbReference type="AlphaFoldDB" id="A0A6M0CD30"/>
<gene>
    <name evidence="2" type="ORF">GWK10_00585</name>
</gene>
<protein>
    <submittedName>
        <fullName evidence="2">Uncharacterized protein</fullName>
    </submittedName>
</protein>
<proteinExistence type="predicted"/>
<accession>A0A6M0CD30</accession>
<dbReference type="EMBL" id="JAABOQ010000001">
    <property type="protein sequence ID" value="NER15685.1"/>
    <property type="molecule type" value="Genomic_DNA"/>
</dbReference>
<feature type="transmembrane region" description="Helical" evidence="1">
    <location>
        <begin position="33"/>
        <end position="55"/>
    </location>
</feature>
<sequence length="254" mass="30261">MRVRLGRYSIKRKTYSYTDLGLNEAYKNMLFKFYVQVFHLWYIPILPVGKFWVVVDRDTKKEVVLNPEVRTILNLKELKSRYPFWSYIGAFIISLPVLFLIGLLVLQIINYSDKQLDKQLTVSNRIEQVEEGLENIELDDELSFKTFELKIIKDKYGAVLRKEKQYYTPTYKYVVTMITNDSIQIERKFRSSRPYRYTIYKKKTLSKQQLQGMISKTFASGQNQLRKDVENEKDFMVLFSLYEINKPNTDNSIN</sequence>
<reference evidence="2 3" key="1">
    <citation type="submission" date="2020-01" db="EMBL/GenBank/DDBJ databases">
        <title>Spongiivirga citrea KCTC 32990T.</title>
        <authorList>
            <person name="Wang G."/>
        </authorList>
    </citation>
    <scope>NUCLEOTIDE SEQUENCE [LARGE SCALE GENOMIC DNA]</scope>
    <source>
        <strain evidence="2 3">KCTC 32990</strain>
    </source>
</reference>
<dbReference type="Proteomes" id="UP000474296">
    <property type="component" value="Unassembled WGS sequence"/>
</dbReference>
<evidence type="ECO:0000313" key="3">
    <source>
        <dbReference type="Proteomes" id="UP000474296"/>
    </source>
</evidence>
<evidence type="ECO:0000313" key="2">
    <source>
        <dbReference type="EMBL" id="NER15685.1"/>
    </source>
</evidence>
<evidence type="ECO:0000256" key="1">
    <source>
        <dbReference type="SAM" id="Phobius"/>
    </source>
</evidence>
<name>A0A6M0CD30_9FLAO</name>
<feature type="transmembrane region" description="Helical" evidence="1">
    <location>
        <begin position="84"/>
        <end position="109"/>
    </location>
</feature>
<keyword evidence="1" id="KW-0472">Membrane</keyword>